<evidence type="ECO:0000259" key="1">
    <source>
        <dbReference type="Pfam" id="PF24924"/>
    </source>
</evidence>
<sequence length="194" mass="22226">MRVKALGAPLKTRLALSTPGFRRTFETSVETLIRARSSLVGTLGLAEPTSTQYNRNMDVEIGYNIRNLHPIQAKTPDLQSLRLWGSHLKGQWCRTFEGRHDNQLSLLDVEVQLGALSTLTQYYDPPLKCFTFRDFQLAPTLKEYERLLGLHMAKSPPYLFRGYYPSWASVAKLLKMSELEVLRRKRNRNGLEGL</sequence>
<feature type="domain" description="DUF7745" evidence="1">
    <location>
        <begin position="85"/>
        <end position="194"/>
    </location>
</feature>
<proteinExistence type="predicted"/>
<dbReference type="EMBL" id="QJKJ01011171">
    <property type="protein sequence ID" value="RDX71857.1"/>
    <property type="molecule type" value="Genomic_DNA"/>
</dbReference>
<organism evidence="2 3">
    <name type="scientific">Mucuna pruriens</name>
    <name type="common">Velvet bean</name>
    <name type="synonym">Dolichos pruriens</name>
    <dbReference type="NCBI Taxonomy" id="157652"/>
    <lineage>
        <taxon>Eukaryota</taxon>
        <taxon>Viridiplantae</taxon>
        <taxon>Streptophyta</taxon>
        <taxon>Embryophyta</taxon>
        <taxon>Tracheophyta</taxon>
        <taxon>Spermatophyta</taxon>
        <taxon>Magnoliopsida</taxon>
        <taxon>eudicotyledons</taxon>
        <taxon>Gunneridae</taxon>
        <taxon>Pentapetalae</taxon>
        <taxon>rosids</taxon>
        <taxon>fabids</taxon>
        <taxon>Fabales</taxon>
        <taxon>Fabaceae</taxon>
        <taxon>Papilionoideae</taxon>
        <taxon>50 kb inversion clade</taxon>
        <taxon>NPAAA clade</taxon>
        <taxon>indigoferoid/millettioid clade</taxon>
        <taxon>Phaseoleae</taxon>
        <taxon>Mucuna</taxon>
    </lineage>
</organism>
<name>A0A371F0P4_MUCPR</name>
<dbReference type="InterPro" id="IPR056647">
    <property type="entry name" value="DUF7745"/>
</dbReference>
<protein>
    <recommendedName>
        <fullName evidence="1">DUF7745 domain-containing protein</fullName>
    </recommendedName>
</protein>
<dbReference type="Proteomes" id="UP000257109">
    <property type="component" value="Unassembled WGS sequence"/>
</dbReference>
<feature type="non-terminal residue" evidence="2">
    <location>
        <position position="1"/>
    </location>
</feature>
<keyword evidence="3" id="KW-1185">Reference proteome</keyword>
<evidence type="ECO:0000313" key="2">
    <source>
        <dbReference type="EMBL" id="RDX71857.1"/>
    </source>
</evidence>
<dbReference type="Pfam" id="PF24924">
    <property type="entry name" value="DUF7745"/>
    <property type="match status" value="1"/>
</dbReference>
<dbReference type="PANTHER" id="PTHR48201:SF12">
    <property type="entry name" value="AMINOTRANSFERASE-LIKE PLANT MOBILE DOMAIN-CONTAINING PROTEIN"/>
    <property type="match status" value="1"/>
</dbReference>
<comment type="caution">
    <text evidence="2">The sequence shown here is derived from an EMBL/GenBank/DDBJ whole genome shotgun (WGS) entry which is preliminary data.</text>
</comment>
<accession>A0A371F0P4</accession>
<dbReference type="PANTHER" id="PTHR48201">
    <property type="entry name" value="PROTEIN, PUTATIVE-RELATED"/>
    <property type="match status" value="1"/>
</dbReference>
<gene>
    <name evidence="2" type="ORF">CR513_48737</name>
</gene>
<dbReference type="OrthoDB" id="1743443at2759"/>
<dbReference type="AlphaFoldDB" id="A0A371F0P4"/>
<evidence type="ECO:0000313" key="3">
    <source>
        <dbReference type="Proteomes" id="UP000257109"/>
    </source>
</evidence>
<reference evidence="2" key="1">
    <citation type="submission" date="2018-05" db="EMBL/GenBank/DDBJ databases">
        <title>Draft genome of Mucuna pruriens seed.</title>
        <authorList>
            <person name="Nnadi N.E."/>
            <person name="Vos R."/>
            <person name="Hasami M.H."/>
            <person name="Devisetty U.K."/>
            <person name="Aguiy J.C."/>
        </authorList>
    </citation>
    <scope>NUCLEOTIDE SEQUENCE [LARGE SCALE GENOMIC DNA]</scope>
    <source>
        <strain evidence="2">JCA_2017</strain>
    </source>
</reference>